<reference evidence="1 2" key="1">
    <citation type="submission" date="2024-05" db="EMBL/GenBank/DDBJ databases">
        <title>Haplotype-resolved chromosome-level genome assembly of Huyou (Citrus changshanensis).</title>
        <authorList>
            <person name="Miao C."/>
            <person name="Chen W."/>
            <person name="Wu Y."/>
            <person name="Wang L."/>
            <person name="Zhao S."/>
            <person name="Grierson D."/>
            <person name="Xu C."/>
            <person name="Chen K."/>
        </authorList>
    </citation>
    <scope>NUCLEOTIDE SEQUENCE [LARGE SCALE GENOMIC DNA]</scope>
    <source>
        <strain evidence="1">01-14</strain>
        <tissue evidence="1">Leaf</tissue>
    </source>
</reference>
<gene>
    <name evidence="1" type="ORF">WN944_022955</name>
</gene>
<evidence type="ECO:0000313" key="1">
    <source>
        <dbReference type="EMBL" id="KAK9229988.1"/>
    </source>
</evidence>
<evidence type="ECO:0000313" key="2">
    <source>
        <dbReference type="Proteomes" id="UP001428341"/>
    </source>
</evidence>
<proteinExistence type="predicted"/>
<protein>
    <submittedName>
        <fullName evidence="1">Uncharacterized protein</fullName>
    </submittedName>
</protein>
<dbReference type="EMBL" id="JBCGBO010000001">
    <property type="protein sequence ID" value="KAK9229988.1"/>
    <property type="molecule type" value="Genomic_DNA"/>
</dbReference>
<sequence length="195" mass="23030">MADEWASLRNENTYNSHSKSELELYLEENFEEEFATYDSRKNDRNILKGANLTIDLDHQVMVETSYSDYDLSTTELMDHMEVHAYIQVLMMCNEPWRLHSKCKIDDRPWYEMRGIMKVNGGFIIKQLQKKYDCRQTGKSINMTSKWIVENIRSQVTIDPHVKILVLHEFTHETFGVRIENLKLYMAGEKVLSVLL</sequence>
<name>A0AAP0N1L3_9ROSI</name>
<organism evidence="1 2">
    <name type="scientific">Citrus x changshan-huyou</name>
    <dbReference type="NCBI Taxonomy" id="2935761"/>
    <lineage>
        <taxon>Eukaryota</taxon>
        <taxon>Viridiplantae</taxon>
        <taxon>Streptophyta</taxon>
        <taxon>Embryophyta</taxon>
        <taxon>Tracheophyta</taxon>
        <taxon>Spermatophyta</taxon>
        <taxon>Magnoliopsida</taxon>
        <taxon>eudicotyledons</taxon>
        <taxon>Gunneridae</taxon>
        <taxon>Pentapetalae</taxon>
        <taxon>rosids</taxon>
        <taxon>malvids</taxon>
        <taxon>Sapindales</taxon>
        <taxon>Rutaceae</taxon>
        <taxon>Aurantioideae</taxon>
        <taxon>Citrus</taxon>
    </lineage>
</organism>
<comment type="caution">
    <text evidence="1">The sequence shown here is derived from an EMBL/GenBank/DDBJ whole genome shotgun (WGS) entry which is preliminary data.</text>
</comment>
<dbReference type="Proteomes" id="UP001428341">
    <property type="component" value="Unassembled WGS sequence"/>
</dbReference>
<keyword evidence="2" id="KW-1185">Reference proteome</keyword>
<dbReference type="AlphaFoldDB" id="A0AAP0N1L3"/>
<accession>A0AAP0N1L3</accession>